<proteinExistence type="predicted"/>
<sequence>MAKIDLYNNHDVYITEQRQNQAIDRHCHRLKISRKKLETHPNITDLVTLMSFDQHQVWMTDKDQQIWRHTWAWVYHKELPLNTYHKRKLISILDSIEYRQRNQKHMKKAITMTSKKGRPLPSSTNGQGQ</sequence>
<reference evidence="1" key="1">
    <citation type="submission" date="2020-04" db="EMBL/GenBank/DDBJ databases">
        <authorList>
            <person name="Chiriac C."/>
            <person name="Salcher M."/>
            <person name="Ghai R."/>
            <person name="Kavagutti S V."/>
        </authorList>
    </citation>
    <scope>NUCLEOTIDE SEQUENCE</scope>
</reference>
<protein>
    <submittedName>
        <fullName evidence="1">Uncharacterized protein</fullName>
    </submittedName>
</protein>
<gene>
    <name evidence="1" type="ORF">UFOVP327_3</name>
</gene>
<accession>A0A6J5LRG9</accession>
<organism evidence="1">
    <name type="scientific">uncultured Caudovirales phage</name>
    <dbReference type="NCBI Taxonomy" id="2100421"/>
    <lineage>
        <taxon>Viruses</taxon>
        <taxon>Duplodnaviria</taxon>
        <taxon>Heunggongvirae</taxon>
        <taxon>Uroviricota</taxon>
        <taxon>Caudoviricetes</taxon>
        <taxon>Peduoviridae</taxon>
        <taxon>Maltschvirus</taxon>
        <taxon>Maltschvirus maltsch</taxon>
    </lineage>
</organism>
<dbReference type="EMBL" id="LR796331">
    <property type="protein sequence ID" value="CAB4137144.1"/>
    <property type="molecule type" value="Genomic_DNA"/>
</dbReference>
<name>A0A6J5LRG9_9CAUD</name>
<evidence type="ECO:0000313" key="1">
    <source>
        <dbReference type="EMBL" id="CAB4137144.1"/>
    </source>
</evidence>